<keyword evidence="13 18" id="KW-1133">Transmembrane helix</keyword>
<organism evidence="21 22">
    <name type="scientific">Cellulosimicrobium aquatile</name>
    <dbReference type="NCBI Taxonomy" id="1612203"/>
    <lineage>
        <taxon>Bacteria</taxon>
        <taxon>Bacillati</taxon>
        <taxon>Actinomycetota</taxon>
        <taxon>Actinomycetes</taxon>
        <taxon>Micrococcales</taxon>
        <taxon>Promicromonosporaceae</taxon>
        <taxon>Cellulosimicrobium</taxon>
    </lineage>
</organism>
<evidence type="ECO:0000256" key="14">
    <source>
        <dbReference type="ARBA" id="ARBA00023136"/>
    </source>
</evidence>
<dbReference type="SUPFAM" id="SSF52540">
    <property type="entry name" value="P-loop containing nucleoside triphosphate hydrolases"/>
    <property type="match status" value="1"/>
</dbReference>
<evidence type="ECO:0000256" key="3">
    <source>
        <dbReference type="ARBA" id="ARBA00007316"/>
    </source>
</evidence>
<keyword evidence="14 18" id="KW-0472">Membrane</keyword>
<evidence type="ECO:0000256" key="5">
    <source>
        <dbReference type="ARBA" id="ARBA00011903"/>
    </source>
</evidence>
<keyword evidence="15" id="KW-0829">Tyrosine-protein kinase</keyword>
<evidence type="ECO:0000259" key="20">
    <source>
        <dbReference type="Pfam" id="PF13614"/>
    </source>
</evidence>
<protein>
    <recommendedName>
        <fullName evidence="5">non-specific protein-tyrosine kinase</fullName>
        <ecNumber evidence="5">2.7.10.2</ecNumber>
    </recommendedName>
</protein>
<keyword evidence="6" id="KW-1003">Cell membrane</keyword>
<evidence type="ECO:0000256" key="2">
    <source>
        <dbReference type="ARBA" id="ARBA00006683"/>
    </source>
</evidence>
<dbReference type="NCBIfam" id="TIGR01007">
    <property type="entry name" value="eps_fam"/>
    <property type="match status" value="1"/>
</dbReference>
<comment type="subcellular location">
    <subcellularLocation>
        <location evidence="1">Cell inner membrane</location>
        <topology evidence="1">Multi-pass membrane protein</topology>
    </subcellularLocation>
</comment>
<comment type="similarity">
    <text evidence="4">Belongs to the etk/wzc family.</text>
</comment>
<dbReference type="Proteomes" id="UP000186235">
    <property type="component" value="Unassembled WGS sequence"/>
</dbReference>
<proteinExistence type="inferred from homology"/>
<feature type="transmembrane region" description="Helical" evidence="18">
    <location>
        <begin position="175"/>
        <end position="194"/>
    </location>
</feature>
<dbReference type="GO" id="GO:0004715">
    <property type="term" value="F:non-membrane spanning protein tyrosine kinase activity"/>
    <property type="evidence" value="ECO:0007669"/>
    <property type="project" value="UniProtKB-EC"/>
</dbReference>
<comment type="similarity">
    <text evidence="3">Belongs to the CpsD/CapB family.</text>
</comment>
<dbReference type="GO" id="GO:0005886">
    <property type="term" value="C:plasma membrane"/>
    <property type="evidence" value="ECO:0007669"/>
    <property type="project" value="UniProtKB-SubCell"/>
</dbReference>
<sequence length="564" mass="57951">MELKDYLLLLRRRWVTVAVAAALGLVLAGAYSLLSTPTYSARSQVYVSVQGSDSTTDLLQGSNFTVRQVKSYIELVTSPRVLDPVVDELGLADDAASLAQRVQADSPLDTALVNVTATDESPQLAAEIANATARSLASVVAELETPVGGGDSPVQISTVRAASVPTAPASPNLRLNLVLGLVIGLAVGVAVAVVRELLDTRVRSTADVEDVTDAPVLGVIGYEADAPEHPLIVQESPQAVRAEAFRRLRTNLQFLELGPAARTYVMTSALPGEGKTTTSVNLAITLADAGQRVVLVDADLRRPAVARYLGIEGSVGLTTILIGKVAVEDAVQPWGNGNLDVIASGQIPPNPSELLGGESMAQLLERLRTEYDVIVVDTPPLLPVTDAAILAKGVGGAIVVVGAGTVHRNQLETALSALGTVGVRPLGIVVNRVPVKGPGAGPYEYGYYEYTADAAGEASQGRSARRSAVRGSRHARGAARQAAPATGTGPWAPVASEGPAGGAPAAEATRGAVPAPPPTGVATAVDGAEADLGPGRPGSEAAVAVGSRPATGTFDEVVLPRERR</sequence>
<dbReference type="AlphaFoldDB" id="A0A1N6RXV3"/>
<dbReference type="InterPro" id="IPR027417">
    <property type="entry name" value="P-loop_NTPase"/>
</dbReference>
<evidence type="ECO:0000313" key="21">
    <source>
        <dbReference type="EMBL" id="SIQ33661.1"/>
    </source>
</evidence>
<feature type="compositionally biased region" description="Basic residues" evidence="17">
    <location>
        <begin position="463"/>
        <end position="477"/>
    </location>
</feature>
<dbReference type="Pfam" id="PF02706">
    <property type="entry name" value="Wzz"/>
    <property type="match status" value="1"/>
</dbReference>
<dbReference type="InterPro" id="IPR005702">
    <property type="entry name" value="Wzc-like_C"/>
</dbReference>
<feature type="compositionally biased region" description="Low complexity" evidence="17">
    <location>
        <begin position="478"/>
        <end position="513"/>
    </location>
</feature>
<dbReference type="GO" id="GO:0042802">
    <property type="term" value="F:identical protein binding"/>
    <property type="evidence" value="ECO:0007669"/>
    <property type="project" value="UniProtKB-ARBA"/>
</dbReference>
<feature type="domain" description="AAA" evidence="20">
    <location>
        <begin position="272"/>
        <end position="390"/>
    </location>
</feature>
<dbReference type="InterPro" id="IPR003856">
    <property type="entry name" value="LPS_length_determ_N"/>
</dbReference>
<dbReference type="EMBL" id="FTMI01000003">
    <property type="protein sequence ID" value="SIQ33661.1"/>
    <property type="molecule type" value="Genomic_DNA"/>
</dbReference>
<keyword evidence="8" id="KW-0808">Transferase</keyword>
<evidence type="ECO:0000256" key="10">
    <source>
        <dbReference type="ARBA" id="ARBA00022741"/>
    </source>
</evidence>
<dbReference type="PANTHER" id="PTHR32309">
    <property type="entry name" value="TYROSINE-PROTEIN KINASE"/>
    <property type="match status" value="1"/>
</dbReference>
<evidence type="ECO:0000256" key="7">
    <source>
        <dbReference type="ARBA" id="ARBA00022519"/>
    </source>
</evidence>
<feature type="region of interest" description="Disordered" evidence="17">
    <location>
        <begin position="456"/>
        <end position="564"/>
    </location>
</feature>
<keyword evidence="12" id="KW-0067">ATP-binding</keyword>
<keyword evidence="10" id="KW-0547">Nucleotide-binding</keyword>
<dbReference type="EC" id="2.7.10.2" evidence="5"/>
<name>A0A1N6RXV3_9MICO</name>
<evidence type="ECO:0000313" key="22">
    <source>
        <dbReference type="Proteomes" id="UP000186235"/>
    </source>
</evidence>
<gene>
    <name evidence="21" type="ORF">SAMN05518682_2174</name>
</gene>
<keyword evidence="11" id="KW-0418">Kinase</keyword>
<feature type="domain" description="Polysaccharide chain length determinant N-terminal" evidence="19">
    <location>
        <begin position="2"/>
        <end position="89"/>
    </location>
</feature>
<evidence type="ECO:0000259" key="19">
    <source>
        <dbReference type="Pfam" id="PF02706"/>
    </source>
</evidence>
<evidence type="ECO:0000256" key="15">
    <source>
        <dbReference type="ARBA" id="ARBA00023137"/>
    </source>
</evidence>
<evidence type="ECO:0000256" key="4">
    <source>
        <dbReference type="ARBA" id="ARBA00008883"/>
    </source>
</evidence>
<reference evidence="22" key="1">
    <citation type="submission" date="2017-01" db="EMBL/GenBank/DDBJ databases">
        <authorList>
            <person name="Varghese N."/>
            <person name="Submissions S."/>
        </authorList>
    </citation>
    <scope>NUCLEOTIDE SEQUENCE [LARGE SCALE GENOMIC DNA]</scope>
    <source>
        <strain evidence="22">3bp</strain>
    </source>
</reference>
<dbReference type="PANTHER" id="PTHR32309:SF13">
    <property type="entry name" value="FERRIC ENTEROBACTIN TRANSPORT PROTEIN FEPE"/>
    <property type="match status" value="1"/>
</dbReference>
<dbReference type="InterPro" id="IPR050445">
    <property type="entry name" value="Bact_polysacc_biosynth/exp"/>
</dbReference>
<accession>A0A1N6RXV3</accession>
<evidence type="ECO:0000256" key="16">
    <source>
        <dbReference type="ARBA" id="ARBA00051245"/>
    </source>
</evidence>
<evidence type="ECO:0000256" key="8">
    <source>
        <dbReference type="ARBA" id="ARBA00022679"/>
    </source>
</evidence>
<keyword evidence="7" id="KW-0997">Cell inner membrane</keyword>
<evidence type="ECO:0000256" key="11">
    <source>
        <dbReference type="ARBA" id="ARBA00022777"/>
    </source>
</evidence>
<evidence type="ECO:0000256" key="9">
    <source>
        <dbReference type="ARBA" id="ARBA00022692"/>
    </source>
</evidence>
<evidence type="ECO:0000256" key="17">
    <source>
        <dbReference type="SAM" id="MobiDB-lite"/>
    </source>
</evidence>
<evidence type="ECO:0000256" key="13">
    <source>
        <dbReference type="ARBA" id="ARBA00022989"/>
    </source>
</evidence>
<dbReference type="InterPro" id="IPR025669">
    <property type="entry name" value="AAA_dom"/>
</dbReference>
<comment type="similarity">
    <text evidence="2">Belongs to the CpsC/CapA family.</text>
</comment>
<evidence type="ECO:0000256" key="1">
    <source>
        <dbReference type="ARBA" id="ARBA00004429"/>
    </source>
</evidence>
<dbReference type="Pfam" id="PF13614">
    <property type="entry name" value="AAA_31"/>
    <property type="match status" value="1"/>
</dbReference>
<feature type="transmembrane region" description="Helical" evidence="18">
    <location>
        <begin position="14"/>
        <end position="34"/>
    </location>
</feature>
<evidence type="ECO:0000256" key="12">
    <source>
        <dbReference type="ARBA" id="ARBA00022840"/>
    </source>
</evidence>
<evidence type="ECO:0000256" key="6">
    <source>
        <dbReference type="ARBA" id="ARBA00022475"/>
    </source>
</evidence>
<keyword evidence="9 18" id="KW-0812">Transmembrane</keyword>
<dbReference type="Gene3D" id="3.40.50.300">
    <property type="entry name" value="P-loop containing nucleotide triphosphate hydrolases"/>
    <property type="match status" value="1"/>
</dbReference>
<evidence type="ECO:0000256" key="18">
    <source>
        <dbReference type="SAM" id="Phobius"/>
    </source>
</evidence>
<comment type="catalytic activity">
    <reaction evidence="16">
        <text>L-tyrosyl-[protein] + ATP = O-phospho-L-tyrosyl-[protein] + ADP + H(+)</text>
        <dbReference type="Rhea" id="RHEA:10596"/>
        <dbReference type="Rhea" id="RHEA-COMP:10136"/>
        <dbReference type="Rhea" id="RHEA-COMP:20101"/>
        <dbReference type="ChEBI" id="CHEBI:15378"/>
        <dbReference type="ChEBI" id="CHEBI:30616"/>
        <dbReference type="ChEBI" id="CHEBI:46858"/>
        <dbReference type="ChEBI" id="CHEBI:61978"/>
        <dbReference type="ChEBI" id="CHEBI:456216"/>
        <dbReference type="EC" id="2.7.10.2"/>
    </reaction>
</comment>
<keyword evidence="22" id="KW-1185">Reference proteome</keyword>
<dbReference type="CDD" id="cd05387">
    <property type="entry name" value="BY-kinase"/>
    <property type="match status" value="1"/>
</dbReference>
<dbReference type="GO" id="GO:0005524">
    <property type="term" value="F:ATP binding"/>
    <property type="evidence" value="ECO:0007669"/>
    <property type="project" value="UniProtKB-KW"/>
</dbReference>
<dbReference type="FunFam" id="3.40.50.300:FF:000527">
    <property type="entry name" value="Tyrosine-protein kinase etk"/>
    <property type="match status" value="1"/>
</dbReference>